<evidence type="ECO:0000313" key="2">
    <source>
        <dbReference type="EMBL" id="KAK4539545.1"/>
    </source>
</evidence>
<organism evidence="2 3">
    <name type="scientific">Oleoguttula mirabilis</name>
    <dbReference type="NCBI Taxonomy" id="1507867"/>
    <lineage>
        <taxon>Eukaryota</taxon>
        <taxon>Fungi</taxon>
        <taxon>Dikarya</taxon>
        <taxon>Ascomycota</taxon>
        <taxon>Pezizomycotina</taxon>
        <taxon>Dothideomycetes</taxon>
        <taxon>Dothideomycetidae</taxon>
        <taxon>Mycosphaerellales</taxon>
        <taxon>Teratosphaeriaceae</taxon>
        <taxon>Oleoguttula</taxon>
    </lineage>
</organism>
<protein>
    <submittedName>
        <fullName evidence="2">Uncharacterized protein</fullName>
    </submittedName>
</protein>
<proteinExistence type="predicted"/>
<dbReference type="EMBL" id="JAVFHQ010000090">
    <property type="protein sequence ID" value="KAK4539545.1"/>
    <property type="molecule type" value="Genomic_DNA"/>
</dbReference>
<accession>A0AAV9J466</accession>
<sequence>MSNSLVDKLMLGPRPNGWAPHNKWDPDNLAILIGGSNEDAKNLITELQQRMRTGGKNGTSLLVSSLQQVDPQKTYRTKIWRELEEDEVWASKLDGSAFSEQKHDVFRPEWPEWKKAMKFKLEGKARDRERTETGKTSKPTAGSSAGDTLTIRGSPHPLSHNDRAPPWRHLPAKLLSLSDLTFFVRWGEKIAHIAFTQVKTEGVEDDGLNYLHIRYPLVVAQLQLKLGFDPKLHYLAWRDDGGNWKPIKEEIELQTAIGIMKGSADATEIVFDVHDAPSKRKVGDGDGVDGPSRKRSRR</sequence>
<dbReference type="Proteomes" id="UP001324427">
    <property type="component" value="Unassembled WGS sequence"/>
</dbReference>
<gene>
    <name evidence="2" type="ORF">LTR36_010822</name>
</gene>
<feature type="compositionally biased region" description="Polar residues" evidence="1">
    <location>
        <begin position="136"/>
        <end position="147"/>
    </location>
</feature>
<keyword evidence="3" id="KW-1185">Reference proteome</keyword>
<comment type="caution">
    <text evidence="2">The sequence shown here is derived from an EMBL/GenBank/DDBJ whole genome shotgun (WGS) entry which is preliminary data.</text>
</comment>
<feature type="region of interest" description="Disordered" evidence="1">
    <location>
        <begin position="121"/>
        <end position="165"/>
    </location>
</feature>
<reference evidence="2 3" key="1">
    <citation type="submission" date="2021-11" db="EMBL/GenBank/DDBJ databases">
        <title>Black yeast isolated from Biological Soil Crust.</title>
        <authorList>
            <person name="Kurbessoian T."/>
        </authorList>
    </citation>
    <scope>NUCLEOTIDE SEQUENCE [LARGE SCALE GENOMIC DNA]</scope>
    <source>
        <strain evidence="2 3">CCFEE 5522</strain>
    </source>
</reference>
<dbReference type="AlphaFoldDB" id="A0AAV9J466"/>
<feature type="region of interest" description="Disordered" evidence="1">
    <location>
        <begin position="277"/>
        <end position="298"/>
    </location>
</feature>
<feature type="compositionally biased region" description="Basic and acidic residues" evidence="1">
    <location>
        <begin position="121"/>
        <end position="135"/>
    </location>
</feature>
<name>A0AAV9J466_9PEZI</name>
<evidence type="ECO:0000313" key="3">
    <source>
        <dbReference type="Proteomes" id="UP001324427"/>
    </source>
</evidence>
<evidence type="ECO:0000256" key="1">
    <source>
        <dbReference type="SAM" id="MobiDB-lite"/>
    </source>
</evidence>